<feature type="active site" evidence="16">
    <location>
        <position position="596"/>
    </location>
</feature>
<dbReference type="InterPro" id="IPR013154">
    <property type="entry name" value="ADH-like_N"/>
</dbReference>
<sequence length="735" mass="77128">MVQAIPEISRQWKVVGENGSDSLQFSDEKSPEVGDSQVLVKIQGATLNYRDVTITEGTYPWDVKPDVVPGSDGAGTVLAVGKHVTRFKPGDEVVTALAQRYIAGPLSDDLPQSGLGAVLDGTFRTIGVFGEQGLVPLPRGLSFIEGAALTCAGVTAWNALFGLPGRQVSAGQWVLTQGTGGVSIFAIQFAKAVGARVIATTSSAEKAKLLERLGVDHIINYRETVDWGKEAKRLTGGVGVDLVVEVAGPTTLRQSLVSCRLDGTIITTGFAGGNPSEHDMPTFLDSWLSLVTVRGVWCGSRLQLEEMSRAIEADVDRLRPVIDPKVFNLEQLKEAYEYLQSGKHQGKMAKFFAPAAALLNVVLVAASPRGHHGSHIRYTNTIPRASNATGCVVTKYDDIANAVKTCTDITLSNIAAPSNGAIDLSKLQTGTKVTFDGTTTFADTVDSSFDPIIISGTNIVVTGAPGHVIEGNGAAYWDGLGSNGGGDKPNHFVVVKKTTNAKITNLNIKNWPVHCFSMTGNQGLTVSGLVLDNSAGDAPNSKSGSKAAAHNSDGFDISSSDNVLLENIKVHNQDDCVAVTSGTKITVNNLYCYGGHGLSIGSIGGKSNNTVDGVVFSNSQVVKSSNGCRIKSNSNTTGEVSNVTYKNITLTDIDTYGIDVQQDYLNGGPTGSPTNGVKISGIHFIDVTGTATSDAYNYYILCGDGSCSDITFENTKITGGGKTSSCNFPASGCPA</sequence>
<dbReference type="InterPro" id="IPR050434">
    <property type="entry name" value="Glycosyl_hydrlase_28"/>
</dbReference>
<gene>
    <name evidence="19" type="ORF">CCOS01_16247</name>
</gene>
<dbReference type="GO" id="GO:0071555">
    <property type="term" value="P:cell wall organization"/>
    <property type="evidence" value="ECO:0007669"/>
    <property type="project" value="UniProtKB-KW"/>
</dbReference>
<dbReference type="Gene3D" id="2.160.20.10">
    <property type="entry name" value="Single-stranded right-handed beta-helix, Pectin lyase-like"/>
    <property type="match status" value="1"/>
</dbReference>
<evidence type="ECO:0000256" key="17">
    <source>
        <dbReference type="RuleBase" id="RU361169"/>
    </source>
</evidence>
<dbReference type="InterPro" id="IPR006626">
    <property type="entry name" value="PbH1"/>
</dbReference>
<evidence type="ECO:0000256" key="12">
    <source>
        <dbReference type="ARBA" id="ARBA00023316"/>
    </source>
</evidence>
<evidence type="ECO:0000256" key="8">
    <source>
        <dbReference type="ARBA" id="ARBA00023145"/>
    </source>
</evidence>
<dbReference type="InterPro" id="IPR036291">
    <property type="entry name" value="NAD(P)-bd_dom_sf"/>
</dbReference>
<evidence type="ECO:0000313" key="20">
    <source>
        <dbReference type="Proteomes" id="UP001240678"/>
    </source>
</evidence>
<dbReference type="Gene3D" id="3.40.50.720">
    <property type="entry name" value="NAD(P)-binding Rossmann-like Domain"/>
    <property type="match status" value="1"/>
</dbReference>
<comment type="subcellular location">
    <subcellularLocation>
        <location evidence="1">Secreted</location>
    </subcellularLocation>
</comment>
<dbReference type="SMART" id="SM00710">
    <property type="entry name" value="PbH1"/>
    <property type="match status" value="8"/>
</dbReference>
<evidence type="ECO:0000256" key="5">
    <source>
        <dbReference type="ARBA" id="ARBA00022729"/>
    </source>
</evidence>
<dbReference type="GO" id="GO:0005576">
    <property type="term" value="C:extracellular region"/>
    <property type="evidence" value="ECO:0007669"/>
    <property type="project" value="UniProtKB-SubCell"/>
</dbReference>
<dbReference type="CDD" id="cd08276">
    <property type="entry name" value="MDR7"/>
    <property type="match status" value="1"/>
</dbReference>
<dbReference type="SMART" id="SM00829">
    <property type="entry name" value="PKS_ER"/>
    <property type="match status" value="1"/>
</dbReference>
<evidence type="ECO:0000256" key="13">
    <source>
        <dbReference type="ARBA" id="ARBA00034074"/>
    </source>
</evidence>
<dbReference type="InterPro" id="IPR012334">
    <property type="entry name" value="Pectin_lyas_fold"/>
</dbReference>
<dbReference type="SUPFAM" id="SSF51735">
    <property type="entry name" value="NAD(P)-binding Rossmann-fold domains"/>
    <property type="match status" value="1"/>
</dbReference>
<dbReference type="GeneID" id="85347931"/>
<keyword evidence="7 17" id="KW-0378">Hydrolase</keyword>
<evidence type="ECO:0000256" key="6">
    <source>
        <dbReference type="ARBA" id="ARBA00022737"/>
    </source>
</evidence>
<keyword evidence="12" id="KW-0961">Cell wall biogenesis/degradation</keyword>
<comment type="caution">
    <text evidence="19">The sequence shown here is derived from an EMBL/GenBank/DDBJ whole genome shotgun (WGS) entry which is preliminary data.</text>
</comment>
<evidence type="ECO:0000256" key="9">
    <source>
        <dbReference type="ARBA" id="ARBA00023157"/>
    </source>
</evidence>
<dbReference type="InterPro" id="IPR011050">
    <property type="entry name" value="Pectin_lyase_fold/virulence"/>
</dbReference>
<evidence type="ECO:0000256" key="7">
    <source>
        <dbReference type="ARBA" id="ARBA00022801"/>
    </source>
</evidence>
<proteinExistence type="inferred from homology"/>
<dbReference type="FunFam" id="2.160.20.10:FF:000002">
    <property type="entry name" value="Endopolygalacturonase D"/>
    <property type="match status" value="1"/>
</dbReference>
<name>A0AAI9YG91_9PEZI</name>
<dbReference type="InterPro" id="IPR011032">
    <property type="entry name" value="GroES-like_sf"/>
</dbReference>
<dbReference type="Pfam" id="PF00107">
    <property type="entry name" value="ADH_zinc_N"/>
    <property type="match status" value="1"/>
</dbReference>
<dbReference type="InterPro" id="IPR013149">
    <property type="entry name" value="ADH-like_C"/>
</dbReference>
<keyword evidence="11 17" id="KW-0326">Glycosidase</keyword>
<evidence type="ECO:0000256" key="15">
    <source>
        <dbReference type="ARBA" id="ARBA00083621"/>
    </source>
</evidence>
<feature type="domain" description="Enoyl reductase (ER)" evidence="18">
    <location>
        <begin position="19"/>
        <end position="350"/>
    </location>
</feature>
<comment type="function">
    <text evidence="14">Involved in maceration and soft-rotting of plant tissue. Hydrolyzes the 1,4-alpha glycosidic bonds of de-esterified pectate in the smooth region of the plant cell wall.</text>
</comment>
<comment type="similarity">
    <text evidence="2 17">Belongs to the glycosyl hydrolase 28 family.</text>
</comment>
<dbReference type="InterPro" id="IPR000743">
    <property type="entry name" value="Glyco_hydro_28"/>
</dbReference>
<dbReference type="GO" id="GO:0004650">
    <property type="term" value="F:polygalacturonase activity"/>
    <property type="evidence" value="ECO:0007669"/>
    <property type="project" value="UniProtKB-EC"/>
</dbReference>
<organism evidence="19 20">
    <name type="scientific">Colletotrichum costaricense</name>
    <dbReference type="NCBI Taxonomy" id="1209916"/>
    <lineage>
        <taxon>Eukaryota</taxon>
        <taxon>Fungi</taxon>
        <taxon>Dikarya</taxon>
        <taxon>Ascomycota</taxon>
        <taxon>Pezizomycotina</taxon>
        <taxon>Sordariomycetes</taxon>
        <taxon>Hypocreomycetidae</taxon>
        <taxon>Glomerellales</taxon>
        <taxon>Glomerellaceae</taxon>
        <taxon>Colletotrichum</taxon>
        <taxon>Colletotrichum acutatum species complex</taxon>
    </lineage>
</organism>
<keyword evidence="4" id="KW-0964">Secreted</keyword>
<accession>A0AAI9YG91</accession>
<dbReference type="EC" id="3.2.1.15" evidence="3"/>
<dbReference type="AlphaFoldDB" id="A0AAI9YG91"/>
<evidence type="ECO:0000256" key="16">
    <source>
        <dbReference type="PROSITE-ProRule" id="PRU10052"/>
    </source>
</evidence>
<keyword evidence="20" id="KW-1185">Reference proteome</keyword>
<evidence type="ECO:0000256" key="1">
    <source>
        <dbReference type="ARBA" id="ARBA00004613"/>
    </source>
</evidence>
<dbReference type="PANTHER" id="PTHR31884:SF9">
    <property type="entry name" value="ENDOPOLYGALACTURONASE D-RELATED"/>
    <property type="match status" value="1"/>
</dbReference>
<evidence type="ECO:0000256" key="10">
    <source>
        <dbReference type="ARBA" id="ARBA00023180"/>
    </source>
</evidence>
<dbReference type="SUPFAM" id="SSF51126">
    <property type="entry name" value="Pectin lyase-like"/>
    <property type="match status" value="1"/>
</dbReference>
<dbReference type="InterPro" id="IPR020843">
    <property type="entry name" value="ER"/>
</dbReference>
<dbReference type="Pfam" id="PF00295">
    <property type="entry name" value="Glyco_hydro_28"/>
    <property type="match status" value="1"/>
</dbReference>
<keyword evidence="10" id="KW-0325">Glycoprotein</keyword>
<comment type="catalytic activity">
    <reaction evidence="13">
        <text>(1,4-alpha-D-galacturonosyl)n+m + H2O = (1,4-alpha-D-galacturonosyl)n + (1,4-alpha-D-galacturonosyl)m.</text>
        <dbReference type="EC" id="3.2.1.15"/>
    </reaction>
</comment>
<evidence type="ECO:0000256" key="4">
    <source>
        <dbReference type="ARBA" id="ARBA00022525"/>
    </source>
</evidence>
<evidence type="ECO:0000313" key="19">
    <source>
        <dbReference type="EMBL" id="KAK1507941.1"/>
    </source>
</evidence>
<evidence type="ECO:0000256" key="11">
    <source>
        <dbReference type="ARBA" id="ARBA00023295"/>
    </source>
</evidence>
<evidence type="ECO:0000256" key="14">
    <source>
        <dbReference type="ARBA" id="ARBA00037707"/>
    </source>
</evidence>
<dbReference type="EMBL" id="MOOE01000028">
    <property type="protein sequence ID" value="KAK1507941.1"/>
    <property type="molecule type" value="Genomic_DNA"/>
</dbReference>
<keyword evidence="9" id="KW-1015">Disulfide bond</keyword>
<dbReference type="PANTHER" id="PTHR31884">
    <property type="entry name" value="POLYGALACTURONASE"/>
    <property type="match status" value="1"/>
</dbReference>
<dbReference type="Proteomes" id="UP001240678">
    <property type="component" value="Unassembled WGS sequence"/>
</dbReference>
<evidence type="ECO:0000259" key="18">
    <source>
        <dbReference type="SMART" id="SM00829"/>
    </source>
</evidence>
<evidence type="ECO:0000256" key="3">
    <source>
        <dbReference type="ARBA" id="ARBA00012736"/>
    </source>
</evidence>
<dbReference type="Gene3D" id="3.90.180.10">
    <property type="entry name" value="Medium-chain alcohol dehydrogenases, catalytic domain"/>
    <property type="match status" value="1"/>
</dbReference>
<keyword evidence="5" id="KW-0732">Signal</keyword>
<reference evidence="19 20" key="1">
    <citation type="submission" date="2016-10" db="EMBL/GenBank/DDBJ databases">
        <title>The genome sequence of Colletotrichum fioriniae PJ7.</title>
        <authorList>
            <person name="Baroncelli R."/>
        </authorList>
    </citation>
    <scope>NUCLEOTIDE SEQUENCE [LARGE SCALE GENOMIC DNA]</scope>
    <source>
        <strain evidence="19 20">IMI 309622</strain>
    </source>
</reference>
<evidence type="ECO:0000256" key="2">
    <source>
        <dbReference type="ARBA" id="ARBA00008834"/>
    </source>
</evidence>
<dbReference type="RefSeq" id="XP_060305148.1">
    <property type="nucleotide sequence ID" value="XM_060464384.1"/>
</dbReference>
<dbReference type="PROSITE" id="PS00502">
    <property type="entry name" value="POLYGALACTURONASE"/>
    <property type="match status" value="1"/>
</dbReference>
<dbReference type="Pfam" id="PF08240">
    <property type="entry name" value="ADH_N"/>
    <property type="match status" value="1"/>
</dbReference>
<dbReference type="GO" id="GO:0016491">
    <property type="term" value="F:oxidoreductase activity"/>
    <property type="evidence" value="ECO:0007669"/>
    <property type="project" value="InterPro"/>
</dbReference>
<dbReference type="GO" id="GO:0045490">
    <property type="term" value="P:pectin catabolic process"/>
    <property type="evidence" value="ECO:0007669"/>
    <property type="project" value="UniProtKB-ARBA"/>
</dbReference>
<protein>
    <recommendedName>
        <fullName evidence="3">endo-polygalacturonase</fullName>
        <ecNumber evidence="3">3.2.1.15</ecNumber>
    </recommendedName>
    <alternativeName>
        <fullName evidence="15">Pectinase</fullName>
    </alternativeName>
</protein>
<keyword evidence="6" id="KW-0677">Repeat</keyword>
<dbReference type="SUPFAM" id="SSF50129">
    <property type="entry name" value="GroES-like"/>
    <property type="match status" value="1"/>
</dbReference>
<keyword evidence="8" id="KW-0865">Zymogen</keyword>